<proteinExistence type="predicted"/>
<gene>
    <name evidence="1" type="ORF">ES332_A07G097500v1</name>
</gene>
<dbReference type="AlphaFoldDB" id="A0A5D2PR95"/>
<protein>
    <submittedName>
        <fullName evidence="1">Uncharacterized protein</fullName>
    </submittedName>
</protein>
<evidence type="ECO:0000313" key="2">
    <source>
        <dbReference type="Proteomes" id="UP000322667"/>
    </source>
</evidence>
<keyword evidence="2" id="KW-1185">Reference proteome</keyword>
<evidence type="ECO:0000313" key="1">
    <source>
        <dbReference type="EMBL" id="TYI18532.1"/>
    </source>
</evidence>
<dbReference type="Proteomes" id="UP000322667">
    <property type="component" value="Chromosome A07"/>
</dbReference>
<organism evidence="1 2">
    <name type="scientific">Gossypium tomentosum</name>
    <name type="common">Hawaiian cotton</name>
    <name type="synonym">Gossypium sandvicense</name>
    <dbReference type="NCBI Taxonomy" id="34277"/>
    <lineage>
        <taxon>Eukaryota</taxon>
        <taxon>Viridiplantae</taxon>
        <taxon>Streptophyta</taxon>
        <taxon>Embryophyta</taxon>
        <taxon>Tracheophyta</taxon>
        <taxon>Spermatophyta</taxon>
        <taxon>Magnoliopsida</taxon>
        <taxon>eudicotyledons</taxon>
        <taxon>Gunneridae</taxon>
        <taxon>Pentapetalae</taxon>
        <taxon>rosids</taxon>
        <taxon>malvids</taxon>
        <taxon>Malvales</taxon>
        <taxon>Malvaceae</taxon>
        <taxon>Malvoideae</taxon>
        <taxon>Gossypium</taxon>
    </lineage>
</organism>
<sequence>MVGKRTRSNRKSSNNLDVEQSEVLQQLRRWFVVDFFWGSVRMRFWGVD</sequence>
<dbReference type="EMBL" id="CM017616">
    <property type="protein sequence ID" value="TYI18532.1"/>
    <property type="molecule type" value="Genomic_DNA"/>
</dbReference>
<name>A0A5D2PR95_GOSTO</name>
<reference evidence="1 2" key="1">
    <citation type="submission" date="2019-07" db="EMBL/GenBank/DDBJ databases">
        <title>WGS assembly of Gossypium tomentosum.</title>
        <authorList>
            <person name="Chen Z.J."/>
            <person name="Sreedasyam A."/>
            <person name="Ando A."/>
            <person name="Song Q."/>
            <person name="De L."/>
            <person name="Hulse-Kemp A."/>
            <person name="Ding M."/>
            <person name="Ye W."/>
            <person name="Kirkbride R."/>
            <person name="Jenkins J."/>
            <person name="Plott C."/>
            <person name="Lovell J."/>
            <person name="Lin Y.-M."/>
            <person name="Vaughn R."/>
            <person name="Liu B."/>
            <person name="Li W."/>
            <person name="Simpson S."/>
            <person name="Scheffler B."/>
            <person name="Saski C."/>
            <person name="Grover C."/>
            <person name="Hu G."/>
            <person name="Conover J."/>
            <person name="Carlson J."/>
            <person name="Shu S."/>
            <person name="Boston L."/>
            <person name="Williams M."/>
            <person name="Peterson D."/>
            <person name="Mcgee K."/>
            <person name="Jones D."/>
            <person name="Wendel J."/>
            <person name="Stelly D."/>
            <person name="Grimwood J."/>
            <person name="Schmutz J."/>
        </authorList>
    </citation>
    <scope>NUCLEOTIDE SEQUENCE [LARGE SCALE GENOMIC DNA]</scope>
    <source>
        <strain evidence="1">7179.01</strain>
    </source>
</reference>
<accession>A0A5D2PR95</accession>